<evidence type="ECO:0000313" key="7">
    <source>
        <dbReference type="Proteomes" id="UP000824890"/>
    </source>
</evidence>
<dbReference type="InterPro" id="IPR032867">
    <property type="entry name" value="DYW_dom"/>
</dbReference>
<dbReference type="NCBIfam" id="TIGR00756">
    <property type="entry name" value="PPR"/>
    <property type="match status" value="4"/>
</dbReference>
<dbReference type="SUPFAM" id="SSF48452">
    <property type="entry name" value="TPR-like"/>
    <property type="match status" value="1"/>
</dbReference>
<dbReference type="InterPro" id="IPR036322">
    <property type="entry name" value="WD40_repeat_dom_sf"/>
</dbReference>
<feature type="repeat" description="PPR" evidence="4">
    <location>
        <begin position="841"/>
        <end position="875"/>
    </location>
</feature>
<dbReference type="EMBL" id="JAGKQM010000011">
    <property type="protein sequence ID" value="KAH0900757.1"/>
    <property type="molecule type" value="Genomic_DNA"/>
</dbReference>
<feature type="repeat" description="WD" evidence="3">
    <location>
        <begin position="55"/>
        <end position="87"/>
    </location>
</feature>
<dbReference type="PANTHER" id="PTHR24015">
    <property type="entry name" value="OS07G0578800 PROTEIN-RELATED"/>
    <property type="match status" value="1"/>
</dbReference>
<dbReference type="Pfam" id="PF20431">
    <property type="entry name" value="E_motif"/>
    <property type="match status" value="1"/>
</dbReference>
<dbReference type="InterPro" id="IPR046848">
    <property type="entry name" value="E_motif"/>
</dbReference>
<dbReference type="Proteomes" id="UP000824890">
    <property type="component" value="Unassembled WGS sequence"/>
</dbReference>
<evidence type="ECO:0000313" key="6">
    <source>
        <dbReference type="EMBL" id="KAH0900757.1"/>
    </source>
</evidence>
<dbReference type="PROSITE" id="PS51375">
    <property type="entry name" value="PPR"/>
    <property type="match status" value="7"/>
</dbReference>
<evidence type="ECO:0000256" key="1">
    <source>
        <dbReference type="ARBA" id="ARBA00006643"/>
    </source>
</evidence>
<dbReference type="InterPro" id="IPR001680">
    <property type="entry name" value="WD40_rpt"/>
</dbReference>
<gene>
    <name evidence="6" type="ORF">HID58_040260</name>
</gene>
<dbReference type="InterPro" id="IPR002885">
    <property type="entry name" value="PPR_rpt"/>
</dbReference>
<dbReference type="Pfam" id="PF13041">
    <property type="entry name" value="PPR_2"/>
    <property type="match status" value="1"/>
</dbReference>
<keyword evidence="2" id="KW-0677">Repeat</keyword>
<organism evidence="6 7">
    <name type="scientific">Brassica napus</name>
    <name type="common">Rape</name>
    <dbReference type="NCBI Taxonomy" id="3708"/>
    <lineage>
        <taxon>Eukaryota</taxon>
        <taxon>Viridiplantae</taxon>
        <taxon>Streptophyta</taxon>
        <taxon>Embryophyta</taxon>
        <taxon>Tracheophyta</taxon>
        <taxon>Spermatophyta</taxon>
        <taxon>Magnoliopsida</taxon>
        <taxon>eudicotyledons</taxon>
        <taxon>Gunneridae</taxon>
        <taxon>Pentapetalae</taxon>
        <taxon>rosids</taxon>
        <taxon>malvids</taxon>
        <taxon>Brassicales</taxon>
        <taxon>Brassicaceae</taxon>
        <taxon>Brassiceae</taxon>
        <taxon>Brassica</taxon>
    </lineage>
</organism>
<dbReference type="InterPro" id="IPR011990">
    <property type="entry name" value="TPR-like_helical_dom_sf"/>
</dbReference>
<dbReference type="Gene3D" id="1.25.40.10">
    <property type="entry name" value="Tetratricopeptide repeat domain"/>
    <property type="match status" value="5"/>
</dbReference>
<dbReference type="PROSITE" id="PS50294">
    <property type="entry name" value="WD_REPEATS_REGION"/>
    <property type="match status" value="1"/>
</dbReference>
<evidence type="ECO:0000256" key="3">
    <source>
        <dbReference type="PROSITE-ProRule" id="PRU00221"/>
    </source>
</evidence>
<keyword evidence="3" id="KW-0853">WD repeat</keyword>
<comment type="caution">
    <text evidence="6">The sequence shown here is derived from an EMBL/GenBank/DDBJ whole genome shotgun (WGS) entry which is preliminary data.</text>
</comment>
<feature type="repeat" description="PPR" evidence="4">
    <location>
        <begin position="1083"/>
        <end position="1117"/>
    </location>
</feature>
<dbReference type="SUPFAM" id="SSF50978">
    <property type="entry name" value="WD40 repeat-like"/>
    <property type="match status" value="1"/>
</dbReference>
<sequence length="1255" mass="141042">MTDKAKRSRTHFNGSHHPVVDFWRREVGGISPRSFSDRFSASENMVLRLEIYRKLAKHKGCVNTVSFNAQGDILVSGSDDRRVLLWDWELGNVKLSFHSGHSNNVFQAKFMPFSDDRTIVTCAADGMVRRASVLESGKVETVTQAPTELFTCQAVNPRRRHLEAAQLNAIAMDPRNSNLLAVGGMDEYARLYDIRRLDGDGSSRAADHFAPPHLIGDLHVGITGLAFSEQSELLVSYNNEFIYLFTHDMGLGSSPMPSSPEDDSKSSVPMAYKGHKNVETVKGVNFCGPRSEYVVSGSDCGRIFIWKKRSGELIRVMEADRYVVNCIEPHPHIPVLASSGIENDIKVWTSKAAERATLPDNIEMQRKRKPRGWMYRVSSPRELLAQLFFLQNRSRFSEDREEGEASSSSTGRELLDLILNFNDDDDEHVNCIPDKSRGKIEDVKEEEDDVAYSIQIMSATSLARCSPIYYSCDACKCVSSSQNHQTSENRNLVTNRRFSKPVRLILHNRSKKPNDPSLTRALREFADSGLMEDALHLFDEMNKSDVFLWNVMIKGFTACGLHHEALRFYSRMVSTGIKADSFTFPFVIKSAAGVSSLSQGKTVHAAVIKLGFDSDVYVCNSLVSFYMKLGWAWDAEKVFDEMRERDIVSWNSIVSGFLAVGDGLRSLVMLKEMMKCGFEPDRFSIMSALGACSHVDCLNMGKEIHCYAIRSGIEDVMVLTSVLDMYSRYSEVSYAERVFNGMTNKNIVAWNVMIGCYARNGRGVDAFLCFQKMLLQPDVITLINLLPACEEILEGRTVHGYATRRGFLPHVVLETALIDMYGEGGKVKSAEIVFDRMGEKNLVSWNSMIAAYVENGENYSALKLFRELWDLDSSSLVPDSTTFASILPAYAESLSLSEGRQLHAYVVKARYSSNTIVLNSLVHMYAMCGDLEDARKCFDQVVFKDVVSWNSIIMAYAVHGFGRISVCLFSEMITTSGVSPNKSTFASLLAACSISGLIDEGWEHFDSMKREYGIDPGIEHYVYMVDLIGRTGNLSSAKRFIEEMPVVPTARVWGSLLKASRNHNDITVAEFAAEQVLRIEHDNTGCYVLLLNMYSEAGRWEDVNRIKLLMKSQGVSKTTSCSTVVTRGRTHVFTNGDRSQVETNRIYEVLDIVSRMVEEEEDSYAHCVSKMRPETLLKKRGNSPRRHSVRLATCLGLISTETGRVVMVRNNTRICRRCHEFLEKASKVTRREIVVGDSKIFHHFSNGCCSCGNYW</sequence>
<keyword evidence="7" id="KW-1185">Reference proteome</keyword>
<dbReference type="InterPro" id="IPR046960">
    <property type="entry name" value="PPR_At4g14850-like_plant"/>
</dbReference>
<feature type="repeat" description="PPR" evidence="4">
    <location>
        <begin position="746"/>
        <end position="776"/>
    </location>
</feature>
<dbReference type="Pfam" id="PF01535">
    <property type="entry name" value="PPR"/>
    <property type="match status" value="8"/>
</dbReference>
<dbReference type="Pfam" id="PF14432">
    <property type="entry name" value="DYW_deaminase"/>
    <property type="match status" value="1"/>
</dbReference>
<reference evidence="6 7" key="1">
    <citation type="submission" date="2021-05" db="EMBL/GenBank/DDBJ databases">
        <title>Genome Assembly of Synthetic Allotetraploid Brassica napus Reveals Homoeologous Exchanges between Subgenomes.</title>
        <authorList>
            <person name="Davis J.T."/>
        </authorList>
    </citation>
    <scope>NUCLEOTIDE SEQUENCE [LARGE SCALE GENOMIC DNA]</scope>
    <source>
        <strain evidence="7">cv. Da-Ae</strain>
        <tissue evidence="6">Seedling</tissue>
    </source>
</reference>
<feature type="repeat" description="PPR" evidence="4">
    <location>
        <begin position="615"/>
        <end position="645"/>
    </location>
</feature>
<dbReference type="Gene3D" id="2.130.10.10">
    <property type="entry name" value="YVTN repeat-like/Quinoprotein amine dehydrogenase"/>
    <property type="match status" value="1"/>
</dbReference>
<feature type="repeat" description="PPR" evidence="4">
    <location>
        <begin position="545"/>
        <end position="579"/>
    </location>
</feature>
<comment type="similarity">
    <text evidence="1">Belongs to the PPR family. PCMP-H subfamily.</text>
</comment>
<protein>
    <recommendedName>
        <fullName evidence="5">DYW domain-containing protein</fullName>
    </recommendedName>
</protein>
<name>A0ABQ8B8D0_BRANA</name>
<evidence type="ECO:0000256" key="2">
    <source>
        <dbReference type="ARBA" id="ARBA00022737"/>
    </source>
</evidence>
<dbReference type="SMART" id="SM00320">
    <property type="entry name" value="WD40"/>
    <property type="match status" value="5"/>
</dbReference>
<evidence type="ECO:0000256" key="4">
    <source>
        <dbReference type="PROSITE-ProRule" id="PRU00708"/>
    </source>
</evidence>
<evidence type="ECO:0000259" key="5">
    <source>
        <dbReference type="Pfam" id="PF14432"/>
    </source>
</evidence>
<dbReference type="InterPro" id="IPR015943">
    <property type="entry name" value="WD40/YVTN_repeat-like_dom_sf"/>
</dbReference>
<feature type="domain" description="DYW" evidence="5">
    <location>
        <begin position="1186"/>
        <end position="1255"/>
    </location>
</feature>
<proteinExistence type="inferred from homology"/>
<feature type="repeat" description="PPR" evidence="4">
    <location>
        <begin position="646"/>
        <end position="680"/>
    </location>
</feature>
<dbReference type="Pfam" id="PF00400">
    <property type="entry name" value="WD40"/>
    <property type="match status" value="2"/>
</dbReference>
<dbReference type="PANTHER" id="PTHR24015:SF548">
    <property type="entry name" value="OS08G0340900 PROTEIN"/>
    <property type="match status" value="1"/>
</dbReference>
<accession>A0ABQ8B8D0</accession>
<dbReference type="PROSITE" id="PS50082">
    <property type="entry name" value="WD_REPEATS_2"/>
    <property type="match status" value="1"/>
</dbReference>
<feature type="repeat" description="PPR" evidence="4">
    <location>
        <begin position="914"/>
        <end position="948"/>
    </location>
</feature>